<dbReference type="InterPro" id="IPR030842">
    <property type="entry name" value="TF_NusA_bacterial"/>
</dbReference>
<sequence length="409" mass="45267">LKSFASAIQQIADEKGIPREKIFETIEMALAAAYKRDYGKRGQIIRAKLDPDTGKVAMTQVKIVVDETMIKPEEEEGEEPIPEPPPTGRRHQFEQEDEEVSAEKKVRFNPEKHLMVEDAKKIKPDVEPGEELTFPMPYDEVAGYGRIAAQTAKQVILQRIREAEREAVFDEYKDKEGEIVSGLVQRMEGRNIYIDIGRSAGVLPPEEQIPGEHYRIGERVKVLIALVEKNPRGPGVFLSRANPRLLRKLFELEVPEIASGAVEIKAVAREPGSRSKIAATSHEGGVDPVGSLVGQKGVRVSTVIQELGGEKIDIISWSDDPKELIANSLSPAKVVSVELDERRREARVTVPDDQLSLAIGKRGQNVRLAAKLTGWKIDVRAPSTPVSDESAALSQETESEPVTQPNNEE</sequence>
<dbReference type="SMART" id="SM00316">
    <property type="entry name" value="S1"/>
    <property type="match status" value="1"/>
</dbReference>
<dbReference type="STRING" id="1802274.A3J58_01330"/>
<dbReference type="CDD" id="cd02134">
    <property type="entry name" value="KH-II_NusA_rpt1"/>
    <property type="match status" value="1"/>
</dbReference>
<comment type="caution">
    <text evidence="10">The sequence shown here is derived from an EMBL/GenBank/DDBJ whole genome shotgun (WGS) entry which is preliminary data.</text>
</comment>
<keyword evidence="3" id="KW-0889">Transcription antitermination</keyword>
<dbReference type="NCBIfam" id="TIGR01953">
    <property type="entry name" value="NusA"/>
    <property type="match status" value="1"/>
</dbReference>
<accession>A0A1G2KVD8</accession>
<dbReference type="GO" id="GO:0003723">
    <property type="term" value="F:RNA binding"/>
    <property type="evidence" value="ECO:0007669"/>
    <property type="project" value="UniProtKB-UniRule"/>
</dbReference>
<dbReference type="InterPro" id="IPR015946">
    <property type="entry name" value="KH_dom-like_a/b"/>
</dbReference>
<dbReference type="Pfam" id="PF00575">
    <property type="entry name" value="S1"/>
    <property type="match status" value="1"/>
</dbReference>
<dbReference type="InterPro" id="IPR009019">
    <property type="entry name" value="KH_sf_prok-type"/>
</dbReference>
<feature type="compositionally biased region" description="Polar residues" evidence="8">
    <location>
        <begin position="384"/>
        <end position="409"/>
    </location>
</feature>
<dbReference type="GO" id="GO:0005829">
    <property type="term" value="C:cytosol"/>
    <property type="evidence" value="ECO:0007669"/>
    <property type="project" value="TreeGrafter"/>
</dbReference>
<dbReference type="InterPro" id="IPR012340">
    <property type="entry name" value="NA-bd_OB-fold"/>
</dbReference>
<name>A0A1G2KVD8_9BACT</name>
<evidence type="ECO:0000313" key="11">
    <source>
        <dbReference type="Proteomes" id="UP000178510"/>
    </source>
</evidence>
<protein>
    <recommendedName>
        <fullName evidence="9">S1 motif domain-containing protein</fullName>
    </recommendedName>
</protein>
<feature type="non-terminal residue" evidence="10">
    <location>
        <position position="1"/>
    </location>
</feature>
<evidence type="ECO:0000256" key="4">
    <source>
        <dbReference type="ARBA" id="ARBA00022884"/>
    </source>
</evidence>
<dbReference type="Pfam" id="PF13184">
    <property type="entry name" value="KH_NusA_1st"/>
    <property type="match status" value="1"/>
</dbReference>
<evidence type="ECO:0000256" key="8">
    <source>
        <dbReference type="SAM" id="MobiDB-lite"/>
    </source>
</evidence>
<dbReference type="Gene3D" id="2.40.50.140">
    <property type="entry name" value="Nucleic acid-binding proteins"/>
    <property type="match status" value="1"/>
</dbReference>
<dbReference type="SUPFAM" id="SSF69705">
    <property type="entry name" value="Transcription factor NusA, N-terminal domain"/>
    <property type="match status" value="1"/>
</dbReference>
<dbReference type="CDD" id="cd22529">
    <property type="entry name" value="KH-II_NusA_rpt2"/>
    <property type="match status" value="1"/>
</dbReference>
<keyword evidence="2" id="KW-0963">Cytoplasm</keyword>
<gene>
    <name evidence="10" type="ORF">A3J58_01330</name>
</gene>
<dbReference type="InterPro" id="IPR013735">
    <property type="entry name" value="TF_NusA_N"/>
</dbReference>
<evidence type="ECO:0000256" key="7">
    <source>
        <dbReference type="PROSITE-ProRule" id="PRU00117"/>
    </source>
</evidence>
<dbReference type="SUPFAM" id="SSF50249">
    <property type="entry name" value="Nucleic acid-binding proteins"/>
    <property type="match status" value="1"/>
</dbReference>
<dbReference type="FunFam" id="3.30.300.20:FF:000005">
    <property type="entry name" value="Transcription termination/antitermination protein NusA"/>
    <property type="match status" value="1"/>
</dbReference>
<dbReference type="Pfam" id="PF26594">
    <property type="entry name" value="KH_NusA_2nd"/>
    <property type="match status" value="1"/>
</dbReference>
<feature type="domain" description="S1 motif" evidence="9">
    <location>
        <begin position="177"/>
        <end position="241"/>
    </location>
</feature>
<keyword evidence="4 7" id="KW-0694">RNA-binding</keyword>
<dbReference type="GO" id="GO:0006353">
    <property type="term" value="P:DNA-templated transcription termination"/>
    <property type="evidence" value="ECO:0007669"/>
    <property type="project" value="UniProtKB-KW"/>
</dbReference>
<dbReference type="PROSITE" id="PS50084">
    <property type="entry name" value="KH_TYPE_1"/>
    <property type="match status" value="1"/>
</dbReference>
<reference evidence="10 11" key="1">
    <citation type="journal article" date="2016" name="Nat. Commun.">
        <title>Thousands of microbial genomes shed light on interconnected biogeochemical processes in an aquifer system.</title>
        <authorList>
            <person name="Anantharaman K."/>
            <person name="Brown C.T."/>
            <person name="Hug L.A."/>
            <person name="Sharon I."/>
            <person name="Castelle C.J."/>
            <person name="Probst A.J."/>
            <person name="Thomas B.C."/>
            <person name="Singh A."/>
            <person name="Wilkins M.J."/>
            <person name="Karaoz U."/>
            <person name="Brodie E.L."/>
            <person name="Williams K.H."/>
            <person name="Hubbard S.S."/>
            <person name="Banfield J.F."/>
        </authorList>
    </citation>
    <scope>NUCLEOTIDE SEQUENCE [LARGE SCALE GENOMIC DNA]</scope>
</reference>
<dbReference type="FunFam" id="3.30.300.20:FF:000002">
    <property type="entry name" value="Transcription termination/antitermination protein NusA"/>
    <property type="match status" value="1"/>
</dbReference>
<dbReference type="Proteomes" id="UP000178510">
    <property type="component" value="Unassembled WGS sequence"/>
</dbReference>
<dbReference type="AlphaFoldDB" id="A0A1G2KVD8"/>
<dbReference type="Gene3D" id="3.30.300.20">
    <property type="match status" value="2"/>
</dbReference>
<dbReference type="SUPFAM" id="SSF54814">
    <property type="entry name" value="Prokaryotic type KH domain (KH-domain type II)"/>
    <property type="match status" value="2"/>
</dbReference>
<keyword evidence="6" id="KW-0804">Transcription</keyword>
<dbReference type="Pfam" id="PF08529">
    <property type="entry name" value="NusA_N"/>
    <property type="match status" value="2"/>
</dbReference>
<dbReference type="GO" id="GO:0031564">
    <property type="term" value="P:transcription antitermination"/>
    <property type="evidence" value="ECO:0007669"/>
    <property type="project" value="UniProtKB-KW"/>
</dbReference>
<dbReference type="InterPro" id="IPR010213">
    <property type="entry name" value="TF_NusA"/>
</dbReference>
<dbReference type="InterPro" id="IPR058582">
    <property type="entry name" value="KH_NusA_2nd"/>
</dbReference>
<dbReference type="HAMAP" id="MF_00945_B">
    <property type="entry name" value="NusA_B"/>
    <property type="match status" value="1"/>
</dbReference>
<proteinExistence type="inferred from homology"/>
<dbReference type="InterPro" id="IPR036555">
    <property type="entry name" value="NusA_N_sf"/>
</dbReference>
<dbReference type="PANTHER" id="PTHR22648">
    <property type="entry name" value="TRANSCRIPTION TERMINATION FACTOR NUSA"/>
    <property type="match status" value="1"/>
</dbReference>
<evidence type="ECO:0000256" key="2">
    <source>
        <dbReference type="ARBA" id="ARBA00022490"/>
    </source>
</evidence>
<organism evidence="10 11">
    <name type="scientific">Candidatus Sungbacteria bacterium RIFCSPHIGHO2_02_FULL_52_23</name>
    <dbReference type="NCBI Taxonomy" id="1802274"/>
    <lineage>
        <taxon>Bacteria</taxon>
        <taxon>Candidatus Sungiibacteriota</taxon>
    </lineage>
</organism>
<evidence type="ECO:0000259" key="9">
    <source>
        <dbReference type="PROSITE" id="PS50126"/>
    </source>
</evidence>
<dbReference type="SMART" id="SM00322">
    <property type="entry name" value="KH"/>
    <property type="match status" value="2"/>
</dbReference>
<evidence type="ECO:0000313" key="10">
    <source>
        <dbReference type="EMBL" id="OHA03363.1"/>
    </source>
</evidence>
<dbReference type="PANTHER" id="PTHR22648:SF0">
    <property type="entry name" value="TRANSCRIPTION TERMINATION_ANTITERMINATION PROTEIN NUSA"/>
    <property type="match status" value="1"/>
</dbReference>
<evidence type="ECO:0000256" key="1">
    <source>
        <dbReference type="ARBA" id="ARBA00022472"/>
    </source>
</evidence>
<dbReference type="InterPro" id="IPR003029">
    <property type="entry name" value="S1_domain"/>
</dbReference>
<feature type="region of interest" description="Disordered" evidence="8">
    <location>
        <begin position="69"/>
        <end position="103"/>
    </location>
</feature>
<dbReference type="PROSITE" id="PS50126">
    <property type="entry name" value="S1"/>
    <property type="match status" value="1"/>
</dbReference>
<evidence type="ECO:0000256" key="6">
    <source>
        <dbReference type="ARBA" id="ARBA00023163"/>
    </source>
</evidence>
<dbReference type="EMBL" id="MHQM01000028">
    <property type="protein sequence ID" value="OHA03363.1"/>
    <property type="molecule type" value="Genomic_DNA"/>
</dbReference>
<evidence type="ECO:0000256" key="5">
    <source>
        <dbReference type="ARBA" id="ARBA00023015"/>
    </source>
</evidence>
<dbReference type="InterPro" id="IPR004087">
    <property type="entry name" value="KH_dom"/>
</dbReference>
<keyword evidence="1" id="KW-0806">Transcription termination</keyword>
<dbReference type="CDD" id="cd04455">
    <property type="entry name" value="S1_NusA"/>
    <property type="match status" value="1"/>
</dbReference>
<evidence type="ECO:0000256" key="3">
    <source>
        <dbReference type="ARBA" id="ARBA00022814"/>
    </source>
</evidence>
<dbReference type="GO" id="GO:0003700">
    <property type="term" value="F:DNA-binding transcription factor activity"/>
    <property type="evidence" value="ECO:0007669"/>
    <property type="project" value="InterPro"/>
</dbReference>
<keyword evidence="5" id="KW-0805">Transcription regulation</keyword>
<dbReference type="InterPro" id="IPR025249">
    <property type="entry name" value="TF_NusA_KH_1st"/>
</dbReference>
<feature type="region of interest" description="Disordered" evidence="8">
    <location>
        <begin position="381"/>
        <end position="409"/>
    </location>
</feature>
<dbReference type="Gene3D" id="3.30.1480.10">
    <property type="entry name" value="NusA, N-terminal domain"/>
    <property type="match status" value="1"/>
</dbReference>